<dbReference type="EMBL" id="FOZS01000002">
    <property type="protein sequence ID" value="SFS68428.1"/>
    <property type="molecule type" value="Genomic_DNA"/>
</dbReference>
<name>A0A1I6RVD2_9EURY</name>
<reference evidence="2" key="1">
    <citation type="submission" date="2016-10" db="EMBL/GenBank/DDBJ databases">
        <authorList>
            <person name="Varghese N."/>
            <person name="Submissions S."/>
        </authorList>
    </citation>
    <scope>NUCLEOTIDE SEQUENCE [LARGE SCALE GENOMIC DNA]</scope>
    <source>
        <strain evidence="2">DSM 22427</strain>
    </source>
</reference>
<evidence type="ECO:0000313" key="1">
    <source>
        <dbReference type="EMBL" id="SFS68428.1"/>
    </source>
</evidence>
<gene>
    <name evidence="1" type="ORF">SAMN04488556_2156</name>
</gene>
<dbReference type="AlphaFoldDB" id="A0A1I6RVD2"/>
<sequence>MRTWDNVNEDQTPTTIGLTPRTRVEAIDRLARHSLARAEHDDLEDDTATRLREQALEIRAEVEITREILSNGDGMEVWRRNDDDARTVALAAVVRSPKSSPLIKILLNRKIPREIASSY</sequence>
<evidence type="ECO:0000313" key="2">
    <source>
        <dbReference type="Proteomes" id="UP000199199"/>
    </source>
</evidence>
<proteinExistence type="predicted"/>
<dbReference type="Proteomes" id="UP000199199">
    <property type="component" value="Unassembled WGS sequence"/>
</dbReference>
<keyword evidence="2" id="KW-1185">Reference proteome</keyword>
<protein>
    <submittedName>
        <fullName evidence="1">Uncharacterized protein</fullName>
    </submittedName>
</protein>
<accession>A0A1I6RVD2</accession>
<organism evidence="1 2">
    <name type="scientific">Halostagnicola kamekurae</name>
    <dbReference type="NCBI Taxonomy" id="619731"/>
    <lineage>
        <taxon>Archaea</taxon>
        <taxon>Methanobacteriati</taxon>
        <taxon>Methanobacteriota</taxon>
        <taxon>Stenosarchaea group</taxon>
        <taxon>Halobacteria</taxon>
        <taxon>Halobacteriales</taxon>
        <taxon>Natrialbaceae</taxon>
        <taxon>Halostagnicola</taxon>
    </lineage>
</organism>